<dbReference type="InParanoid" id="A0A6P6G264"/>
<accession>A0A6P6G264</accession>
<dbReference type="Pfam" id="PF01535">
    <property type="entry name" value="PPR"/>
    <property type="match status" value="3"/>
</dbReference>
<dbReference type="Proteomes" id="UP001652623">
    <property type="component" value="Chromosome 8"/>
</dbReference>
<dbReference type="InterPro" id="IPR002885">
    <property type="entry name" value="PPR_rpt"/>
</dbReference>
<reference evidence="4" key="1">
    <citation type="submission" date="2025-08" db="UniProtKB">
        <authorList>
            <consortium name="RefSeq"/>
        </authorList>
    </citation>
    <scope>IDENTIFICATION</scope>
    <source>
        <tissue evidence="4">Seedling</tissue>
    </source>
</reference>
<feature type="repeat" description="PPR" evidence="2">
    <location>
        <begin position="438"/>
        <end position="472"/>
    </location>
</feature>
<organism evidence="3 4">
    <name type="scientific">Ziziphus jujuba</name>
    <name type="common">Chinese jujube</name>
    <name type="synonym">Ziziphus sativa</name>
    <dbReference type="NCBI Taxonomy" id="326968"/>
    <lineage>
        <taxon>Eukaryota</taxon>
        <taxon>Viridiplantae</taxon>
        <taxon>Streptophyta</taxon>
        <taxon>Embryophyta</taxon>
        <taxon>Tracheophyta</taxon>
        <taxon>Spermatophyta</taxon>
        <taxon>Magnoliopsida</taxon>
        <taxon>eudicotyledons</taxon>
        <taxon>Gunneridae</taxon>
        <taxon>Pentapetalae</taxon>
        <taxon>rosids</taxon>
        <taxon>fabids</taxon>
        <taxon>Rosales</taxon>
        <taxon>Rhamnaceae</taxon>
        <taxon>Paliureae</taxon>
        <taxon>Ziziphus</taxon>
    </lineage>
</organism>
<dbReference type="PANTHER" id="PTHR47926">
    <property type="entry name" value="PENTATRICOPEPTIDE REPEAT-CONTAINING PROTEIN"/>
    <property type="match status" value="1"/>
</dbReference>
<dbReference type="Gene3D" id="1.25.40.10">
    <property type="entry name" value="Tetratricopeptide repeat domain"/>
    <property type="match status" value="5"/>
</dbReference>
<evidence type="ECO:0000256" key="1">
    <source>
        <dbReference type="ARBA" id="ARBA00022737"/>
    </source>
</evidence>
<protein>
    <submittedName>
        <fullName evidence="4">Pentatricopeptide repeat-containing protein At2g33680</fullName>
    </submittedName>
</protein>
<dbReference type="GO" id="GO:0003723">
    <property type="term" value="F:RNA binding"/>
    <property type="evidence" value="ECO:0007669"/>
    <property type="project" value="InterPro"/>
</dbReference>
<dbReference type="FunFam" id="1.25.40.10:FF:002010">
    <property type="entry name" value="Os12g0109800 protein"/>
    <property type="match status" value="1"/>
</dbReference>
<dbReference type="FunFam" id="1.25.40.10:FF:000343">
    <property type="entry name" value="Pentatricopeptide repeat-containing protein At3g58590"/>
    <property type="match status" value="1"/>
</dbReference>
<feature type="repeat" description="PPR" evidence="2">
    <location>
        <begin position="407"/>
        <end position="437"/>
    </location>
</feature>
<dbReference type="GO" id="GO:0009451">
    <property type="term" value="P:RNA modification"/>
    <property type="evidence" value="ECO:0007669"/>
    <property type="project" value="InterPro"/>
</dbReference>
<dbReference type="InterPro" id="IPR046960">
    <property type="entry name" value="PPR_At4g14850-like_plant"/>
</dbReference>
<sequence length="763" mass="85166">MTFSVKLVVPQPAHSFQFSTPSSNFKIKNSTLTRSLTIAQKSDGAFQRKFPNLIESDGTQQLSHKQPFIHLVRDCADKRFLEKLKAAHGLVLKSEYLEETDLLVLLNHVAHTYSKCSDFIAARRVFDKMSQRNIFSWTVMIAGATENGFFHDGFKFFCDMVNLGILPDKFAYSSILQTCIGLDCVELGKIVHAQIVTCGVASHTFVGISLLNMYAKLGMIDDSFKVFSTIKEHNQVSWNAMISGFTSNGLHNEAFDLFLKMKDDGIRPNVSTIISVSKAVGNLGDVNKGKTVHCYASEFDMHSNVHVGTALIDMYSKCGSLSDARSVFDLSFTSCGVNTPWNAMISGYSQCGFSKEALELFLRMYKNDVQPDLYTYCSVFNAIAALKCMLFVKEVHGIVLKSGSGFKTSVWNAIADSYAKCGLLEDARKVFDRMEERDIVSWTTLVIAYSQCSECEEALVIFSKMREAGFTPNHFTFSTVLDACASLCLLEYGQQVHGLICKVGLDTDKCTESALIDMYAKCGSISEAKMVFESITNPDTVSWTAIISGCAQHGLVEDALQLFRRMEQLGMMVNTVTLLCILFACSHKGMVEEGLYYFKQMEECYGLVPEMEHYACVVDLLGRVGHLHDAMEFIEKMPVEPNEMVWQALLGACRVHGNVELGEIAAQKILSINPEYSAAYVLLSDTYIRTGSYDNGLSLRHMMKDQGVKKEAGYSWICVEGRVHKFYAGDQIHLQKDHIYANVEELSEKIKSIDCTPDLMHVL</sequence>
<dbReference type="SUPFAM" id="SSF48452">
    <property type="entry name" value="TPR-like"/>
    <property type="match status" value="1"/>
</dbReference>
<gene>
    <name evidence="4" type="primary">LOC107413981</name>
</gene>
<feature type="repeat" description="PPR" evidence="2">
    <location>
        <begin position="234"/>
        <end position="268"/>
    </location>
</feature>
<dbReference type="NCBIfam" id="TIGR00756">
    <property type="entry name" value="PPR"/>
    <property type="match status" value="7"/>
</dbReference>
<dbReference type="PROSITE" id="PS51375">
    <property type="entry name" value="PPR"/>
    <property type="match status" value="6"/>
</dbReference>
<dbReference type="GeneID" id="107413981"/>
<dbReference type="FunFam" id="1.25.40.10:FF:000196">
    <property type="entry name" value="Pentatricopeptide repeat-containing protein At4g14850"/>
    <property type="match status" value="2"/>
</dbReference>
<dbReference type="FunFam" id="1.25.40.10:FF:001093">
    <property type="entry name" value="Pentatricopeptide repeat-containing protein At2g34400"/>
    <property type="match status" value="1"/>
</dbReference>
<keyword evidence="3" id="KW-1185">Reference proteome</keyword>
<proteinExistence type="predicted"/>
<dbReference type="AlphaFoldDB" id="A0A6P6G264"/>
<dbReference type="Pfam" id="PF13041">
    <property type="entry name" value="PPR_2"/>
    <property type="match status" value="5"/>
</dbReference>
<keyword evidence="1" id="KW-0677">Repeat</keyword>
<feature type="repeat" description="PPR" evidence="2">
    <location>
        <begin position="337"/>
        <end position="371"/>
    </location>
</feature>
<dbReference type="RefSeq" id="XP_024927860.1">
    <property type="nucleotide sequence ID" value="XM_025072092.3"/>
</dbReference>
<feature type="repeat" description="PPR" evidence="2">
    <location>
        <begin position="539"/>
        <end position="573"/>
    </location>
</feature>
<dbReference type="InterPro" id="IPR046848">
    <property type="entry name" value="E_motif"/>
</dbReference>
<dbReference type="KEGG" id="zju:107413981"/>
<dbReference type="InterPro" id="IPR011990">
    <property type="entry name" value="TPR-like_helical_dom_sf"/>
</dbReference>
<feature type="repeat" description="PPR" evidence="2">
    <location>
        <begin position="133"/>
        <end position="167"/>
    </location>
</feature>
<dbReference type="PANTHER" id="PTHR47926:SF395">
    <property type="entry name" value="TETRATRICOPEPTIDE-LIKE HELICAL DOMAIN, DYW DOMAIN PROTEIN-RELATED"/>
    <property type="match status" value="1"/>
</dbReference>
<evidence type="ECO:0000313" key="4">
    <source>
        <dbReference type="RefSeq" id="XP_024927860.1"/>
    </source>
</evidence>
<evidence type="ECO:0000313" key="3">
    <source>
        <dbReference type="Proteomes" id="UP001652623"/>
    </source>
</evidence>
<name>A0A6P6G264_ZIZJJ</name>
<dbReference type="Pfam" id="PF20431">
    <property type="entry name" value="E_motif"/>
    <property type="match status" value="1"/>
</dbReference>
<evidence type="ECO:0000256" key="2">
    <source>
        <dbReference type="PROSITE-ProRule" id="PRU00708"/>
    </source>
</evidence>